<dbReference type="Pfam" id="PF08241">
    <property type="entry name" value="Methyltransf_11"/>
    <property type="match status" value="1"/>
</dbReference>
<gene>
    <name evidence="2" type="ORF">RHSIM_RhsimUnG0217100</name>
</gene>
<evidence type="ECO:0000313" key="2">
    <source>
        <dbReference type="EMBL" id="KAF7112564.1"/>
    </source>
</evidence>
<dbReference type="SUPFAM" id="SSF53335">
    <property type="entry name" value="S-adenosyl-L-methionine-dependent methyltransferases"/>
    <property type="match status" value="1"/>
</dbReference>
<dbReference type="InterPro" id="IPR029063">
    <property type="entry name" value="SAM-dependent_MTases_sf"/>
</dbReference>
<dbReference type="InterPro" id="IPR013216">
    <property type="entry name" value="Methyltransf_11"/>
</dbReference>
<organism evidence="2 3">
    <name type="scientific">Rhododendron simsii</name>
    <name type="common">Sims's rhododendron</name>
    <dbReference type="NCBI Taxonomy" id="118357"/>
    <lineage>
        <taxon>Eukaryota</taxon>
        <taxon>Viridiplantae</taxon>
        <taxon>Streptophyta</taxon>
        <taxon>Embryophyta</taxon>
        <taxon>Tracheophyta</taxon>
        <taxon>Spermatophyta</taxon>
        <taxon>Magnoliopsida</taxon>
        <taxon>eudicotyledons</taxon>
        <taxon>Gunneridae</taxon>
        <taxon>Pentapetalae</taxon>
        <taxon>asterids</taxon>
        <taxon>Ericales</taxon>
        <taxon>Ericaceae</taxon>
        <taxon>Ericoideae</taxon>
        <taxon>Rhodoreae</taxon>
        <taxon>Rhododendron</taxon>
    </lineage>
</organism>
<dbReference type="Gene3D" id="3.40.50.150">
    <property type="entry name" value="Vaccinia Virus protein VP39"/>
    <property type="match status" value="3"/>
</dbReference>
<dbReference type="GO" id="GO:0009820">
    <property type="term" value="P:alkaloid metabolic process"/>
    <property type="evidence" value="ECO:0007669"/>
    <property type="project" value="UniProtKB-KW"/>
</dbReference>
<proteinExistence type="predicted"/>
<dbReference type="PANTHER" id="PTHR45180">
    <property type="entry name" value="OS01G0307686 PROTEIN"/>
    <property type="match status" value="1"/>
</dbReference>
<comment type="caution">
    <text evidence="2">The sequence shown here is derived from an EMBL/GenBank/DDBJ whole genome shotgun (WGS) entry which is preliminary data.</text>
</comment>
<dbReference type="CDD" id="cd02440">
    <property type="entry name" value="AdoMet_MTases"/>
    <property type="match status" value="1"/>
</dbReference>
<dbReference type="EMBL" id="WJXA01000471">
    <property type="protein sequence ID" value="KAF7112564.1"/>
    <property type="molecule type" value="Genomic_DNA"/>
</dbReference>
<reference evidence="2" key="1">
    <citation type="submission" date="2019-11" db="EMBL/GenBank/DDBJ databases">
        <authorList>
            <person name="Liu Y."/>
            <person name="Hou J."/>
            <person name="Li T.-Q."/>
            <person name="Guan C.-H."/>
            <person name="Wu X."/>
            <person name="Wu H.-Z."/>
            <person name="Ling F."/>
            <person name="Zhang R."/>
            <person name="Shi X.-G."/>
            <person name="Ren J.-P."/>
            <person name="Chen E.-F."/>
            <person name="Sun J.-M."/>
        </authorList>
    </citation>
    <scope>NUCLEOTIDE SEQUENCE</scope>
    <source>
        <strain evidence="2">Adult_tree_wgs_1</strain>
        <tissue evidence="2">Leaves</tissue>
    </source>
</reference>
<protein>
    <recommendedName>
        <fullName evidence="1">Methyltransferase type 11 domain-containing protein</fullName>
    </recommendedName>
</protein>
<accession>A0A834L3W3</accession>
<sequence length="420" mass="47786">MAADLFKKQGEEYWKGRPSYPEELFRFIASNTPSHDLAWDVGTGSGQAAASLAQIYKNVIATDTSQGQLDFAPKIPNVRFQCTPPDMSLSELSNMISEQGSVDLVMVAQAMHWFDLPTFYKQVNWVLKRPHGVIAAWCYTVPEVSDRVDSIFKRIYYVDSRAYWSPGRNLIVDQYRSIDFPFEPVDGANHTGPFEFKTERVMDLEEYLAYTISGSAYQTARDKGVELLSDDVIEEFKEAWNEDGNDKKVVKFPTYLRMGKVGESKLQAKNYAESRPSYPEQLFEFIASKTPNHDFVWDAGTGSGQAAKSFYANSQPYWDPARKVVDDKYRGIDFPFEPVGDGANHTGPFEFTTERVIDLKGFLTFIRSWSAYQTAKEKGVELLRDDVVESFKRAWSEDGGDRKVVKSAFYLRIGKVENLE</sequence>
<evidence type="ECO:0000313" key="3">
    <source>
        <dbReference type="Proteomes" id="UP000626092"/>
    </source>
</evidence>
<feature type="domain" description="Methyltransferase type 11" evidence="1">
    <location>
        <begin position="40"/>
        <end position="129"/>
    </location>
</feature>
<dbReference type="GO" id="GO:0008757">
    <property type="term" value="F:S-adenosylmethionine-dependent methyltransferase activity"/>
    <property type="evidence" value="ECO:0007669"/>
    <property type="project" value="InterPro"/>
</dbReference>
<name>A0A834L3W3_RHOSS</name>
<evidence type="ECO:0000259" key="1">
    <source>
        <dbReference type="Pfam" id="PF08241"/>
    </source>
</evidence>
<keyword evidence="3" id="KW-1185">Reference proteome</keyword>
<dbReference type="PANTHER" id="PTHR45180:SF1">
    <property type="entry name" value="OS01G0307686 PROTEIN"/>
    <property type="match status" value="1"/>
</dbReference>
<dbReference type="Proteomes" id="UP000626092">
    <property type="component" value="Unassembled WGS sequence"/>
</dbReference>
<dbReference type="OrthoDB" id="10027013at2759"/>
<dbReference type="AlphaFoldDB" id="A0A834L3W3"/>